<evidence type="ECO:0000313" key="1">
    <source>
        <dbReference type="EMBL" id="AAX50825.1"/>
    </source>
</evidence>
<keyword evidence="2" id="KW-1185">Reference proteome</keyword>
<sequence length="141" mass="15804">MSLDFLEDFFRRSITNHNTAFPEGFLDISDVLARSALDFKAEELADSAVNDFIVSESSDKLTLFNTNFAVWLVPTLVDGEAITRGYIALNQGEEFSPELAFEASGKYNNSSLILEALRRYLCDIQDTEKELRALRPPSIDG</sequence>
<dbReference type="HOGENOM" id="CLU_152423_0_0_0"/>
<dbReference type="RefSeq" id="WP_009871914.1">
    <property type="nucleotide sequence ID" value="NC_007429.1"/>
</dbReference>
<protein>
    <submittedName>
        <fullName evidence="1">Uncharacterized protein</fullName>
    </submittedName>
</protein>
<gene>
    <name evidence="1" type="ordered locus">CTA_0600</name>
</gene>
<organism evidence="1 2">
    <name type="scientific">Chlamydia trachomatis serovar A (strain ATCC VR-571B / DSM 19440 / HAR-13)</name>
    <dbReference type="NCBI Taxonomy" id="315277"/>
    <lineage>
        <taxon>Bacteria</taxon>
        <taxon>Pseudomonadati</taxon>
        <taxon>Chlamydiota</taxon>
        <taxon>Chlamydiia</taxon>
        <taxon>Chlamydiales</taxon>
        <taxon>Chlamydiaceae</taxon>
        <taxon>Chlamydia/Chlamydophila group</taxon>
        <taxon>Chlamydia</taxon>
    </lineage>
</organism>
<dbReference type="Proteomes" id="UP000002532">
    <property type="component" value="Chromosome"/>
</dbReference>
<name>A0A0H2X2K3_CHLTA</name>
<accession>A0A0H2X2K3</accession>
<dbReference type="EMBL" id="CP000051">
    <property type="protein sequence ID" value="AAX50825.1"/>
    <property type="molecule type" value="Genomic_DNA"/>
</dbReference>
<reference evidence="1 2" key="1">
    <citation type="journal article" date="2005" name="Infect. Immun.">
        <title>Comparative genomic analysis of Chlamydia trachomatis oculotropic and genitotropic strains.</title>
        <authorList>
            <person name="Carlson J.H."/>
            <person name="Porcella S.F."/>
            <person name="McClarty G."/>
            <person name="Caldwell H.D."/>
        </authorList>
    </citation>
    <scope>NUCLEOTIDE SEQUENCE [LARGE SCALE GENOMIC DNA]</scope>
    <source>
        <strain evidence="2">ATCC VR-571B / DSM 19440 / HAR-13</strain>
    </source>
</reference>
<evidence type="ECO:0000313" key="2">
    <source>
        <dbReference type="Proteomes" id="UP000002532"/>
    </source>
</evidence>
<dbReference type="AlphaFoldDB" id="A0A0H2X2K3"/>
<dbReference type="KEGG" id="cta:CTA_0600"/>
<proteinExistence type="predicted"/>